<evidence type="ECO:0000256" key="3">
    <source>
        <dbReference type="ARBA" id="ARBA00023163"/>
    </source>
</evidence>
<dbReference type="PROSITE" id="PS00041">
    <property type="entry name" value="HTH_ARAC_FAMILY_1"/>
    <property type="match status" value="1"/>
</dbReference>
<dbReference type="InterPro" id="IPR018062">
    <property type="entry name" value="HTH_AraC-typ_CS"/>
</dbReference>
<dbReference type="Gene3D" id="1.10.10.60">
    <property type="entry name" value="Homeodomain-like"/>
    <property type="match status" value="1"/>
</dbReference>
<dbReference type="GO" id="GO:0043565">
    <property type="term" value="F:sequence-specific DNA binding"/>
    <property type="evidence" value="ECO:0007669"/>
    <property type="project" value="InterPro"/>
</dbReference>
<keyword evidence="1" id="KW-0805">Transcription regulation</keyword>
<proteinExistence type="predicted"/>
<evidence type="ECO:0000256" key="1">
    <source>
        <dbReference type="ARBA" id="ARBA00023015"/>
    </source>
</evidence>
<dbReference type="GO" id="GO:0003700">
    <property type="term" value="F:DNA-binding transcription factor activity"/>
    <property type="evidence" value="ECO:0007669"/>
    <property type="project" value="InterPro"/>
</dbReference>
<dbReference type="SMART" id="SM00342">
    <property type="entry name" value="HTH_ARAC"/>
    <property type="match status" value="1"/>
</dbReference>
<organism evidence="5 6">
    <name type="scientific">Hoeflea prorocentri</name>
    <dbReference type="NCBI Taxonomy" id="1922333"/>
    <lineage>
        <taxon>Bacteria</taxon>
        <taxon>Pseudomonadati</taxon>
        <taxon>Pseudomonadota</taxon>
        <taxon>Alphaproteobacteria</taxon>
        <taxon>Hyphomicrobiales</taxon>
        <taxon>Rhizobiaceae</taxon>
        <taxon>Hoeflea</taxon>
    </lineage>
</organism>
<dbReference type="RefSeq" id="WP_267991693.1">
    <property type="nucleotide sequence ID" value="NZ_JAPJZI010000001.1"/>
</dbReference>
<dbReference type="SUPFAM" id="SSF46689">
    <property type="entry name" value="Homeodomain-like"/>
    <property type="match status" value="1"/>
</dbReference>
<sequence length="337" mass="37786">MGLNGSEFWFPDKIHTAPLDFVLDSSQRDFDAQSSLMAELNIKYTQLTPGRFEGRLFRADLGRLAIYMEYCNQAIEKDIDVPPGHFAMCLGLRETSSFIANGITKSMDWLYVTPPNGEAICISPPGGTMLAFTIERDAFLENSGMLPDVADWLMAIGKYGEMIKSRSFVQGIRAGALAALESVAHATTPQKLAVIDEAVLFSIASAFSLEWLKSDTLPIRQLPRGFERFHHARNALMNDIYSVHMHKARLLNGTGSWRSVEQAFSEHVAMGPLAYSRLLRLHNARRKLLDPGRIDESIGDLAAEEGFWDWSRFTSYYRKQFGELPSRARERVSVAAV</sequence>
<dbReference type="InterPro" id="IPR018060">
    <property type="entry name" value="HTH_AraC"/>
</dbReference>
<keyword evidence="2" id="KW-0238">DNA-binding</keyword>
<gene>
    <name evidence="5" type="ORF">OQ273_16850</name>
</gene>
<comment type="caution">
    <text evidence="5">The sequence shown here is derived from an EMBL/GenBank/DDBJ whole genome shotgun (WGS) entry which is preliminary data.</text>
</comment>
<name>A0A9X3UKR3_9HYPH</name>
<protein>
    <submittedName>
        <fullName evidence="5">Helix-turn-helix domain-containing protein</fullName>
    </submittedName>
</protein>
<dbReference type="PANTHER" id="PTHR46796">
    <property type="entry name" value="HTH-TYPE TRANSCRIPTIONAL ACTIVATOR RHAS-RELATED"/>
    <property type="match status" value="1"/>
</dbReference>
<dbReference type="InterPro" id="IPR009057">
    <property type="entry name" value="Homeodomain-like_sf"/>
</dbReference>
<dbReference type="PANTHER" id="PTHR46796:SF12">
    <property type="entry name" value="HTH-TYPE DNA-BINDING TRANSCRIPTIONAL ACTIVATOR EUTR"/>
    <property type="match status" value="1"/>
</dbReference>
<evidence type="ECO:0000259" key="4">
    <source>
        <dbReference type="PROSITE" id="PS01124"/>
    </source>
</evidence>
<evidence type="ECO:0000256" key="2">
    <source>
        <dbReference type="ARBA" id="ARBA00023125"/>
    </source>
</evidence>
<reference evidence="5" key="1">
    <citation type="submission" date="2022-11" db="EMBL/GenBank/DDBJ databases">
        <title>Draft genome sequence of Hoeflea poritis E7-10 and Hoeflea prorocentri PM5-8, separated from scleractinian coral Porites lutea and marine dinoflagellate.</title>
        <authorList>
            <person name="Zhang G."/>
            <person name="Wei Q."/>
            <person name="Cai L."/>
        </authorList>
    </citation>
    <scope>NUCLEOTIDE SEQUENCE</scope>
    <source>
        <strain evidence="5">PM5-8</strain>
    </source>
</reference>
<dbReference type="Proteomes" id="UP001151234">
    <property type="component" value="Unassembled WGS sequence"/>
</dbReference>
<dbReference type="PROSITE" id="PS01124">
    <property type="entry name" value="HTH_ARAC_FAMILY_2"/>
    <property type="match status" value="1"/>
</dbReference>
<dbReference type="Pfam" id="PF12833">
    <property type="entry name" value="HTH_18"/>
    <property type="match status" value="1"/>
</dbReference>
<accession>A0A9X3UKR3</accession>
<dbReference type="InterPro" id="IPR050204">
    <property type="entry name" value="AraC_XylS_family_regulators"/>
</dbReference>
<dbReference type="EMBL" id="JAPJZI010000001">
    <property type="protein sequence ID" value="MDA5400249.1"/>
    <property type="molecule type" value="Genomic_DNA"/>
</dbReference>
<evidence type="ECO:0000313" key="5">
    <source>
        <dbReference type="EMBL" id="MDA5400249.1"/>
    </source>
</evidence>
<keyword evidence="6" id="KW-1185">Reference proteome</keyword>
<feature type="domain" description="HTH araC/xylS-type" evidence="4">
    <location>
        <begin position="256"/>
        <end position="331"/>
    </location>
</feature>
<evidence type="ECO:0000313" key="6">
    <source>
        <dbReference type="Proteomes" id="UP001151234"/>
    </source>
</evidence>
<keyword evidence="3" id="KW-0804">Transcription</keyword>
<dbReference type="AlphaFoldDB" id="A0A9X3UKR3"/>